<dbReference type="InterPro" id="IPR036116">
    <property type="entry name" value="FN3_sf"/>
</dbReference>
<feature type="domain" description="Fibronectin type-III" evidence="2">
    <location>
        <begin position="721"/>
        <end position="804"/>
    </location>
</feature>
<evidence type="ECO:0000256" key="1">
    <source>
        <dbReference type="ARBA" id="ARBA00022737"/>
    </source>
</evidence>
<dbReference type="NCBIfam" id="TIGR04183">
    <property type="entry name" value="Por_Secre_tail"/>
    <property type="match status" value="1"/>
</dbReference>
<sequence>MSKRPPPGPGGGHSSVISCPLLRGRQQCQRLHLTNHTHSIPTTLKHRYLSASARPLLSGLALLLSLGGAAAQQPAATLLRDAEPAASPLAAALHHARALALDPAAARAVLATAPPETRTGAQPLVLNLPLPEGGTQRFAVWQSSVMAPGLATRYPDIQTYAGRGLDDAAATVRLDLTPAGFHAQILSPVTGTTFIEPARRGDTQHYLSFSKHAIKAGAIEQGGCDFQPAAKDAARAAGGGLAPTLPAYNGTTAHIAAGGQLRTYRVAVATTGEYAAFHGGTLPLVLSAIVTSINRVVGVYEKELAVRLVLVGNNDQLVYLNAATDPYTNNSGSTMLGQNQTNVDNLIGTANYDIGHVFSTGGGGVAGYAVVCRNGNKARGVTGSSSPVADAFDIDYVAHEMGHQFSGSHPFNGSTGSCGGGNRSAGAAWEPGSGSTIMGYAGICGAQNLQPNSDAYFHVGNYEEMRAFIVSTPCPVTTATGNAAPVVSIPAARTLPIGTPFRLTASALDVEGDALTYSWEEIDRGSAGSPTAAQTANNNVPLFRSWVPTTSPTRYFPRLSDLVNNTVVIGERLPTVTRRLTFKCTARDQHNGPLGVIGGVGSSDSLKLPVTSTAGPFVVTAPTAAGLTWAGGSTQTVSWDVANTTAAPVSCATVNIRLSTDGGLTYPTFLARGVANSGTATVTTPSVATTTARIMVEAADNYFFDISNADFTISTASPCAPATALTISGISNTGATLSFTTVSGATPYVVTTSPATATQTVTAGPVTLSGLTPGTSYTVQVVSSCGSGSTSAAATVSFTTTAPAPCLAPSELAVSNIALTSATLSFLGTPGGGSYTITTVPATTTQTVTAGPVTLTGLASATTYVVRVTGTCTAGGTFPAAAVSFRTLAPPPANDLCANAATLTCGAAAVTGTTEGATATGDPTATCTTTVDQGGVFYRIVGTGGLITLTTCSATTNFDTKLFVFTGSCGNYTCVTGNDDASGPSCSANSVASTVSFTSTAGTTYLVMVSGWDDEVGTFALSSTCAPLAAKEAATTAFQVWPNPAGTQAAFHVTLPAPTPAGTATLRNVLGQRVAERSFSGTATEVSTAGLAPGTYLLTVQVAGQAPAVRRVVVE</sequence>
<dbReference type="Pfam" id="PF00041">
    <property type="entry name" value="fn3"/>
    <property type="match status" value="1"/>
</dbReference>
<dbReference type="SUPFAM" id="SSF55486">
    <property type="entry name" value="Metalloproteases ('zincins'), catalytic domain"/>
    <property type="match status" value="1"/>
</dbReference>
<comment type="caution">
    <text evidence="3">The sequence shown here is derived from an EMBL/GenBank/DDBJ whole genome shotgun (WGS) entry which is preliminary data.</text>
</comment>
<dbReference type="OrthoDB" id="9792152at2"/>
<dbReference type="PROSITE" id="PS50853">
    <property type="entry name" value="FN3"/>
    <property type="match status" value="2"/>
</dbReference>
<accession>A0A328BHL7</accession>
<dbReference type="InterPro" id="IPR050991">
    <property type="entry name" value="ECM_Regulatory_Proteins"/>
</dbReference>
<keyword evidence="4" id="KW-1185">Reference proteome</keyword>
<dbReference type="InterPro" id="IPR013783">
    <property type="entry name" value="Ig-like_fold"/>
</dbReference>
<name>A0A328BHL7_9BACT</name>
<gene>
    <name evidence="3" type="ORF">DLM85_17905</name>
</gene>
<dbReference type="EMBL" id="QHKM01000006">
    <property type="protein sequence ID" value="RAK64568.1"/>
    <property type="molecule type" value="Genomic_DNA"/>
</dbReference>
<dbReference type="Proteomes" id="UP000248553">
    <property type="component" value="Unassembled WGS sequence"/>
</dbReference>
<evidence type="ECO:0000313" key="3">
    <source>
        <dbReference type="EMBL" id="RAK64568.1"/>
    </source>
</evidence>
<dbReference type="Gene3D" id="2.60.40.10">
    <property type="entry name" value="Immunoglobulins"/>
    <property type="match status" value="2"/>
</dbReference>
<dbReference type="PROSITE" id="PS51257">
    <property type="entry name" value="PROKAR_LIPOPROTEIN"/>
    <property type="match status" value="1"/>
</dbReference>
<dbReference type="InterPro" id="IPR026444">
    <property type="entry name" value="Secre_tail"/>
</dbReference>
<reference evidence="4" key="1">
    <citation type="submission" date="2018-05" db="EMBL/GenBank/DDBJ databases">
        <authorList>
            <person name="Nie L."/>
        </authorList>
    </citation>
    <scope>NUCLEOTIDE SEQUENCE [LARGE SCALE GENOMIC DNA]</scope>
    <source>
        <strain evidence="4">NL</strain>
    </source>
</reference>
<dbReference type="AlphaFoldDB" id="A0A328BHL7"/>
<dbReference type="GO" id="GO:0008237">
    <property type="term" value="F:metallopeptidase activity"/>
    <property type="evidence" value="ECO:0007669"/>
    <property type="project" value="InterPro"/>
</dbReference>
<dbReference type="SUPFAM" id="SSF49265">
    <property type="entry name" value="Fibronectin type III"/>
    <property type="match status" value="1"/>
</dbReference>
<dbReference type="Pfam" id="PF13583">
    <property type="entry name" value="Reprolysin_4"/>
    <property type="match status" value="1"/>
</dbReference>
<dbReference type="InterPro" id="IPR024079">
    <property type="entry name" value="MetalloPept_cat_dom_sf"/>
</dbReference>
<protein>
    <recommendedName>
        <fullName evidence="2">Fibronectin type-III domain-containing protein</fullName>
    </recommendedName>
</protein>
<dbReference type="Gene3D" id="3.40.390.10">
    <property type="entry name" value="Collagenase (Catalytic Domain)"/>
    <property type="match status" value="1"/>
</dbReference>
<evidence type="ECO:0000313" key="4">
    <source>
        <dbReference type="Proteomes" id="UP000248553"/>
    </source>
</evidence>
<evidence type="ECO:0000259" key="2">
    <source>
        <dbReference type="PROSITE" id="PS50853"/>
    </source>
</evidence>
<dbReference type="CDD" id="cd00063">
    <property type="entry name" value="FN3"/>
    <property type="match status" value="1"/>
</dbReference>
<dbReference type="PANTHER" id="PTHR46708:SF2">
    <property type="entry name" value="FIBRONECTIN TYPE-III DOMAIN-CONTAINING PROTEIN"/>
    <property type="match status" value="1"/>
</dbReference>
<proteinExistence type="predicted"/>
<feature type="domain" description="Fibronectin type-III" evidence="2">
    <location>
        <begin position="808"/>
        <end position="890"/>
    </location>
</feature>
<dbReference type="InterPro" id="IPR003961">
    <property type="entry name" value="FN3_dom"/>
</dbReference>
<dbReference type="PANTHER" id="PTHR46708">
    <property type="entry name" value="TENASCIN"/>
    <property type="match status" value="1"/>
</dbReference>
<keyword evidence="1" id="KW-0677">Repeat</keyword>
<dbReference type="SMART" id="SM00060">
    <property type="entry name" value="FN3"/>
    <property type="match status" value="2"/>
</dbReference>
<organism evidence="3 4">
    <name type="scientific">Hymenobacter edaphi</name>
    <dbReference type="NCBI Taxonomy" id="2211146"/>
    <lineage>
        <taxon>Bacteria</taxon>
        <taxon>Pseudomonadati</taxon>
        <taxon>Bacteroidota</taxon>
        <taxon>Cytophagia</taxon>
        <taxon>Cytophagales</taxon>
        <taxon>Hymenobacteraceae</taxon>
        <taxon>Hymenobacter</taxon>
    </lineage>
</organism>